<accession>A0A2V3PQB0</accession>
<feature type="domain" description="UvrD-like helicase C-terminal" evidence="1">
    <location>
        <begin position="413"/>
        <end position="464"/>
    </location>
</feature>
<name>A0A2V3PQB0_9BACT</name>
<evidence type="ECO:0000313" key="2">
    <source>
        <dbReference type="EMBL" id="PXV63301.1"/>
    </source>
</evidence>
<dbReference type="InterPro" id="IPR027417">
    <property type="entry name" value="P-loop_NTPase"/>
</dbReference>
<gene>
    <name evidence="2" type="ORF">CLV62_11418</name>
</gene>
<dbReference type="CDD" id="cd17933">
    <property type="entry name" value="DEXSc_RecD-like"/>
    <property type="match status" value="1"/>
</dbReference>
<proteinExistence type="predicted"/>
<evidence type="ECO:0000259" key="1">
    <source>
        <dbReference type="Pfam" id="PF13538"/>
    </source>
</evidence>
<protein>
    <submittedName>
        <fullName evidence="2">Exodeoxyribonuclease-5</fullName>
    </submittedName>
</protein>
<dbReference type="SUPFAM" id="SSF52540">
    <property type="entry name" value="P-loop containing nucleoside triphosphate hydrolases"/>
    <property type="match status" value="1"/>
</dbReference>
<dbReference type="RefSeq" id="WP_110310948.1">
    <property type="nucleotide sequence ID" value="NZ_QICL01000014.1"/>
</dbReference>
<dbReference type="AlphaFoldDB" id="A0A2V3PQB0"/>
<dbReference type="OrthoDB" id="9803432at2"/>
<dbReference type="Pfam" id="PF13538">
    <property type="entry name" value="UvrD_C_2"/>
    <property type="match status" value="1"/>
</dbReference>
<dbReference type="Proteomes" id="UP000247973">
    <property type="component" value="Unassembled WGS sequence"/>
</dbReference>
<dbReference type="CDD" id="cd18809">
    <property type="entry name" value="SF1_C_RecD"/>
    <property type="match status" value="1"/>
</dbReference>
<dbReference type="InterPro" id="IPR027785">
    <property type="entry name" value="UvrD-like_helicase_C"/>
</dbReference>
<dbReference type="Gene3D" id="3.40.50.300">
    <property type="entry name" value="P-loop containing nucleotide triphosphate hydrolases"/>
    <property type="match status" value="2"/>
</dbReference>
<dbReference type="Pfam" id="PF13604">
    <property type="entry name" value="AAA_30"/>
    <property type="match status" value="1"/>
</dbReference>
<comment type="caution">
    <text evidence="2">The sequence shown here is derived from an EMBL/GenBank/DDBJ whole genome shotgun (WGS) entry which is preliminary data.</text>
</comment>
<keyword evidence="3" id="KW-1185">Reference proteome</keyword>
<organism evidence="2 3">
    <name type="scientific">Dysgonomonas alginatilytica</name>
    <dbReference type="NCBI Taxonomy" id="1605892"/>
    <lineage>
        <taxon>Bacteria</taxon>
        <taxon>Pseudomonadati</taxon>
        <taxon>Bacteroidota</taxon>
        <taxon>Bacteroidia</taxon>
        <taxon>Bacteroidales</taxon>
        <taxon>Dysgonomonadaceae</taxon>
        <taxon>Dysgonomonas</taxon>
    </lineage>
</organism>
<dbReference type="EMBL" id="QICL01000014">
    <property type="protein sequence ID" value="PXV63301.1"/>
    <property type="molecule type" value="Genomic_DNA"/>
</dbReference>
<evidence type="ECO:0000313" key="3">
    <source>
        <dbReference type="Proteomes" id="UP000247973"/>
    </source>
</evidence>
<sequence>MSLNSFFLEQIKKNFQFEPTSEQASALDLITDFLFSRTSDSIFLLKGYAGTGKSSLIGALVKTMTDFEQKTVLLAPTGRAAKVFSSYSSHPAFTIHKKIYRQKRFSGEASGYVPMDNLHKDTLFIVDEASMISNDGIDSFSFGSGRLLDDLIHYVYGGENCRLLLLGDEAQLPPVMQETSPALQADLLQGYGLEVSSTTMTQIVRQAENSGILFNATHIRNALLENTTELFPKLKLDGFDDIRKVSGEELIDEISAAYDRDGIEETMIVSRSNKRANIYNEGVRNRILYREEELSSGDMLMVTKNNYFWTENIEQIDFLANGELLEILRVRRTQEIYGFRFCDVLVKHPDYDMELEIKILIDTLHSDATGLSQEKNAELFYNILEDYGDVTTKNGKMQKMKVDPFYNAVQVKYGYAVTCHKAQGGEWANIFLDIGYITEEHLGVNFYRWLYTALTRASKRLYLVNLPDEFL</sequence>
<reference evidence="2 3" key="1">
    <citation type="submission" date="2018-03" db="EMBL/GenBank/DDBJ databases">
        <title>Genomic Encyclopedia of Archaeal and Bacterial Type Strains, Phase II (KMG-II): from individual species to whole genera.</title>
        <authorList>
            <person name="Goeker M."/>
        </authorList>
    </citation>
    <scope>NUCLEOTIDE SEQUENCE [LARGE SCALE GENOMIC DNA]</scope>
    <source>
        <strain evidence="2 3">DSM 100214</strain>
    </source>
</reference>